<sequence>MNHLKTLPLIAERKFDGGDRWKVGGDEPPPSPDGMEQFEKWAMDFLNRRRPATFRWAPAGSRLETFKVGAEAVVLVGAPPATGKTAWAGQVYLDCMRVNEDMRVLVANVEMSTGSLLDRHLARLSGVGYGYIQERNYSESAKPRLMAAIEELRELKPRLEFLTPPFTIEHLAERAVNFGADLVVVDYCQRFDHEKRSSDQRAQANRVMEALRRLADDERGVLAISAVNRGGYGKDATIAAFRESSELEYGADSAWLLIRDGDSPSVTLRCVKNRHGRIGDVQLLFDGSRQQFDADPAELEWIPQ</sequence>
<dbReference type="PANTHER" id="PTHR30153">
    <property type="entry name" value="REPLICATIVE DNA HELICASE DNAB"/>
    <property type="match status" value="1"/>
</dbReference>
<accession>A0A517TV18</accession>
<dbReference type="GO" id="GO:0006260">
    <property type="term" value="P:DNA replication"/>
    <property type="evidence" value="ECO:0007669"/>
    <property type="project" value="InterPro"/>
</dbReference>
<protein>
    <submittedName>
        <fullName evidence="2">Replicative DNA helicase</fullName>
        <ecNumber evidence="2">3.6.4.12</ecNumber>
    </submittedName>
</protein>
<proteinExistence type="predicted"/>
<dbReference type="EC" id="3.6.4.12" evidence="2"/>
<dbReference type="PROSITE" id="PS51199">
    <property type="entry name" value="SF4_HELICASE"/>
    <property type="match status" value="1"/>
</dbReference>
<keyword evidence="3" id="KW-1185">Reference proteome</keyword>
<name>A0A517TV18_9BACT</name>
<feature type="domain" description="SF4 helicase" evidence="1">
    <location>
        <begin position="85"/>
        <end position="299"/>
    </location>
</feature>
<dbReference type="AlphaFoldDB" id="A0A517TV18"/>
<dbReference type="RefSeq" id="WP_145431815.1">
    <property type="nucleotide sequence ID" value="NZ_CP036339.1"/>
</dbReference>
<dbReference type="OrthoDB" id="8417311at2"/>
<dbReference type="GO" id="GO:0003678">
    <property type="term" value="F:DNA helicase activity"/>
    <property type="evidence" value="ECO:0007669"/>
    <property type="project" value="UniProtKB-EC"/>
</dbReference>
<keyword evidence="2" id="KW-0347">Helicase</keyword>
<evidence type="ECO:0000259" key="1">
    <source>
        <dbReference type="PROSITE" id="PS51199"/>
    </source>
</evidence>
<keyword evidence="2" id="KW-0378">Hydrolase</keyword>
<dbReference type="SUPFAM" id="SSF52540">
    <property type="entry name" value="P-loop containing nucleoside triphosphate hydrolases"/>
    <property type="match status" value="1"/>
</dbReference>
<dbReference type="Pfam" id="PF03796">
    <property type="entry name" value="DnaB_C"/>
    <property type="match status" value="1"/>
</dbReference>
<evidence type="ECO:0000313" key="2">
    <source>
        <dbReference type="EMBL" id="QDT72223.1"/>
    </source>
</evidence>
<organism evidence="2 3">
    <name type="scientific">Lacipirellula limnantheis</name>
    <dbReference type="NCBI Taxonomy" id="2528024"/>
    <lineage>
        <taxon>Bacteria</taxon>
        <taxon>Pseudomonadati</taxon>
        <taxon>Planctomycetota</taxon>
        <taxon>Planctomycetia</taxon>
        <taxon>Pirellulales</taxon>
        <taxon>Lacipirellulaceae</taxon>
        <taxon>Lacipirellula</taxon>
    </lineage>
</organism>
<evidence type="ECO:0000313" key="3">
    <source>
        <dbReference type="Proteomes" id="UP000317909"/>
    </source>
</evidence>
<keyword evidence="2" id="KW-0067">ATP-binding</keyword>
<dbReference type="InterPro" id="IPR007694">
    <property type="entry name" value="DNA_helicase_DnaB-like_C"/>
</dbReference>
<dbReference type="KEGG" id="llh:I41_13940"/>
<dbReference type="GO" id="GO:0016787">
    <property type="term" value="F:hydrolase activity"/>
    <property type="evidence" value="ECO:0007669"/>
    <property type="project" value="UniProtKB-KW"/>
</dbReference>
<dbReference type="GO" id="GO:0005524">
    <property type="term" value="F:ATP binding"/>
    <property type="evidence" value="ECO:0007669"/>
    <property type="project" value="InterPro"/>
</dbReference>
<dbReference type="Proteomes" id="UP000317909">
    <property type="component" value="Chromosome"/>
</dbReference>
<dbReference type="Gene3D" id="3.40.50.300">
    <property type="entry name" value="P-loop containing nucleotide triphosphate hydrolases"/>
    <property type="match status" value="1"/>
</dbReference>
<dbReference type="GO" id="GO:0005829">
    <property type="term" value="C:cytosol"/>
    <property type="evidence" value="ECO:0007669"/>
    <property type="project" value="TreeGrafter"/>
</dbReference>
<reference evidence="2 3" key="1">
    <citation type="submission" date="2019-02" db="EMBL/GenBank/DDBJ databases">
        <title>Deep-cultivation of Planctomycetes and their phenomic and genomic characterization uncovers novel biology.</title>
        <authorList>
            <person name="Wiegand S."/>
            <person name="Jogler M."/>
            <person name="Boedeker C."/>
            <person name="Pinto D."/>
            <person name="Vollmers J."/>
            <person name="Rivas-Marin E."/>
            <person name="Kohn T."/>
            <person name="Peeters S.H."/>
            <person name="Heuer A."/>
            <person name="Rast P."/>
            <person name="Oberbeckmann S."/>
            <person name="Bunk B."/>
            <person name="Jeske O."/>
            <person name="Meyerdierks A."/>
            <person name="Storesund J.E."/>
            <person name="Kallscheuer N."/>
            <person name="Luecker S."/>
            <person name="Lage O.M."/>
            <person name="Pohl T."/>
            <person name="Merkel B.J."/>
            <person name="Hornburger P."/>
            <person name="Mueller R.-W."/>
            <person name="Bruemmer F."/>
            <person name="Labrenz M."/>
            <person name="Spormann A.M."/>
            <person name="Op den Camp H."/>
            <person name="Overmann J."/>
            <person name="Amann R."/>
            <person name="Jetten M.S.M."/>
            <person name="Mascher T."/>
            <person name="Medema M.H."/>
            <person name="Devos D.P."/>
            <person name="Kaster A.-K."/>
            <person name="Ovreas L."/>
            <person name="Rohde M."/>
            <person name="Galperin M.Y."/>
            <person name="Jogler C."/>
        </authorList>
    </citation>
    <scope>NUCLEOTIDE SEQUENCE [LARGE SCALE GENOMIC DNA]</scope>
    <source>
        <strain evidence="2 3">I41</strain>
    </source>
</reference>
<dbReference type="PANTHER" id="PTHR30153:SF2">
    <property type="entry name" value="REPLICATIVE DNA HELICASE"/>
    <property type="match status" value="1"/>
</dbReference>
<keyword evidence="2" id="KW-0547">Nucleotide-binding</keyword>
<dbReference type="EMBL" id="CP036339">
    <property type="protein sequence ID" value="QDT72223.1"/>
    <property type="molecule type" value="Genomic_DNA"/>
</dbReference>
<gene>
    <name evidence="2" type="primary">dnaB</name>
    <name evidence="2" type="ORF">I41_13940</name>
</gene>
<dbReference type="InterPro" id="IPR027417">
    <property type="entry name" value="P-loop_NTPase"/>
</dbReference>